<accession>T5KTD8</accession>
<evidence type="ECO:0000313" key="8">
    <source>
        <dbReference type="EMBL" id="EQM82276.1"/>
    </source>
</evidence>
<dbReference type="AlphaFoldDB" id="T5KTD8"/>
<keyword evidence="4 6" id="KW-0472">Membrane</keyword>
<feature type="transmembrane region" description="Helical" evidence="6">
    <location>
        <begin position="63"/>
        <end position="83"/>
    </location>
</feature>
<dbReference type="GO" id="GO:0012505">
    <property type="term" value="C:endomembrane system"/>
    <property type="evidence" value="ECO:0007669"/>
    <property type="project" value="UniProtKB-SubCell"/>
</dbReference>
<dbReference type="PATRIC" id="fig|1333857.3.peg.807"/>
<evidence type="ECO:0000256" key="4">
    <source>
        <dbReference type="ARBA" id="ARBA00023136"/>
    </source>
</evidence>
<feature type="domain" description="DUF202" evidence="7">
    <location>
        <begin position="23"/>
        <end position="90"/>
    </location>
</feature>
<dbReference type="Proteomes" id="UP000016033">
    <property type="component" value="Unassembled WGS sequence"/>
</dbReference>
<feature type="compositionally biased region" description="Basic and acidic residues" evidence="5">
    <location>
        <begin position="1"/>
        <end position="10"/>
    </location>
</feature>
<evidence type="ECO:0000256" key="6">
    <source>
        <dbReference type="SAM" id="Phobius"/>
    </source>
</evidence>
<evidence type="ECO:0000313" key="9">
    <source>
        <dbReference type="Proteomes" id="UP000016033"/>
    </source>
</evidence>
<organism evidence="8 9">
    <name type="scientific">Microbacterium maritypicum MF109</name>
    <dbReference type="NCBI Taxonomy" id="1333857"/>
    <lineage>
        <taxon>Bacteria</taxon>
        <taxon>Bacillati</taxon>
        <taxon>Actinomycetota</taxon>
        <taxon>Actinomycetes</taxon>
        <taxon>Micrococcales</taxon>
        <taxon>Microbacteriaceae</taxon>
        <taxon>Microbacterium</taxon>
    </lineage>
</organism>
<keyword evidence="3 6" id="KW-1133">Transmembrane helix</keyword>
<dbReference type="RefSeq" id="WP_021198787.1">
    <property type="nucleotide sequence ID" value="NZ_ATAO01000101.1"/>
</dbReference>
<evidence type="ECO:0000256" key="1">
    <source>
        <dbReference type="ARBA" id="ARBA00004127"/>
    </source>
</evidence>
<evidence type="ECO:0000256" key="5">
    <source>
        <dbReference type="SAM" id="MobiDB-lite"/>
    </source>
</evidence>
<proteinExistence type="predicted"/>
<dbReference type="InterPro" id="IPR003807">
    <property type="entry name" value="DUF202"/>
</dbReference>
<reference evidence="8 9" key="1">
    <citation type="journal article" date="2013" name="Genome Announc.">
        <title>Whole-genome sequences of five oyster-associated bacteria show potential for crude oil hydrocarbon degradation.</title>
        <authorList>
            <person name="Chauhan A."/>
            <person name="Green S."/>
            <person name="Pathak A."/>
            <person name="Thomas J."/>
            <person name="Venkatramanan R."/>
        </authorList>
    </citation>
    <scope>NUCLEOTIDE SEQUENCE [LARGE SCALE GENOMIC DNA]</scope>
    <source>
        <strain evidence="8 9">MF109</strain>
    </source>
</reference>
<protein>
    <recommendedName>
        <fullName evidence="7">DUF202 domain-containing protein</fullName>
    </recommendedName>
</protein>
<feature type="region of interest" description="Disordered" evidence="5">
    <location>
        <begin position="1"/>
        <end position="27"/>
    </location>
</feature>
<keyword evidence="2 6" id="KW-0812">Transmembrane</keyword>
<dbReference type="EMBL" id="ATAO01000101">
    <property type="protein sequence ID" value="EQM82276.1"/>
    <property type="molecule type" value="Genomic_DNA"/>
</dbReference>
<comment type="subcellular location">
    <subcellularLocation>
        <location evidence="1">Endomembrane system</location>
        <topology evidence="1">Multi-pass membrane protein</topology>
    </subcellularLocation>
</comment>
<feature type="transmembrane region" description="Helical" evidence="6">
    <location>
        <begin position="39"/>
        <end position="57"/>
    </location>
</feature>
<evidence type="ECO:0000256" key="2">
    <source>
        <dbReference type="ARBA" id="ARBA00022692"/>
    </source>
</evidence>
<sequence length="145" mass="15132">MTARRSDTGRPDAPGPHAQGPFDPGLQPERTELAWRRTALAIAIGSLVSLRIFPLLLPPAFTAWGFVPGAVGLVAACALWFAARRRQLRMTAWLHSTLPGATPPGSARITAPGGGLLVALTALATAFGVLCIGIVVVSSFVQLRG</sequence>
<gene>
    <name evidence="8" type="ORF">L687_12875</name>
</gene>
<evidence type="ECO:0000259" key="7">
    <source>
        <dbReference type="Pfam" id="PF02656"/>
    </source>
</evidence>
<feature type="transmembrane region" description="Helical" evidence="6">
    <location>
        <begin position="116"/>
        <end position="141"/>
    </location>
</feature>
<name>T5KTD8_MICMQ</name>
<comment type="caution">
    <text evidence="8">The sequence shown here is derived from an EMBL/GenBank/DDBJ whole genome shotgun (WGS) entry which is preliminary data.</text>
</comment>
<evidence type="ECO:0000256" key="3">
    <source>
        <dbReference type="ARBA" id="ARBA00022989"/>
    </source>
</evidence>
<dbReference type="Pfam" id="PF02656">
    <property type="entry name" value="DUF202"/>
    <property type="match status" value="1"/>
</dbReference>